<keyword evidence="13" id="KW-1185">Reference proteome</keyword>
<dbReference type="SMART" id="SM00389">
    <property type="entry name" value="HOX"/>
    <property type="match status" value="1"/>
</dbReference>
<evidence type="ECO:0000256" key="10">
    <source>
        <dbReference type="SAM" id="MobiDB-lite"/>
    </source>
</evidence>
<feature type="region of interest" description="Disordered" evidence="10">
    <location>
        <begin position="145"/>
        <end position="182"/>
    </location>
</feature>
<dbReference type="PROSITE" id="PS00032">
    <property type="entry name" value="ANTENNAPEDIA"/>
    <property type="match status" value="1"/>
</dbReference>
<dbReference type="PANTHER" id="PTHR45659">
    <property type="entry name" value="HOMEOBOX PROTEIN HOX"/>
    <property type="match status" value="1"/>
</dbReference>
<evidence type="ECO:0000313" key="12">
    <source>
        <dbReference type="EMBL" id="OWF34071.1"/>
    </source>
</evidence>
<dbReference type="GO" id="GO:0000978">
    <property type="term" value="F:RNA polymerase II cis-regulatory region sequence-specific DNA binding"/>
    <property type="evidence" value="ECO:0007669"/>
    <property type="project" value="TreeGrafter"/>
</dbReference>
<evidence type="ECO:0000256" key="1">
    <source>
        <dbReference type="ARBA" id="ARBA00004123"/>
    </source>
</evidence>
<feature type="domain" description="Homeobox" evidence="11">
    <location>
        <begin position="176"/>
        <end position="236"/>
    </location>
</feature>
<organism evidence="12 13">
    <name type="scientific">Mizuhopecten yessoensis</name>
    <name type="common">Japanese scallop</name>
    <name type="synonym">Patinopecten yessoensis</name>
    <dbReference type="NCBI Taxonomy" id="6573"/>
    <lineage>
        <taxon>Eukaryota</taxon>
        <taxon>Metazoa</taxon>
        <taxon>Spiralia</taxon>
        <taxon>Lophotrochozoa</taxon>
        <taxon>Mollusca</taxon>
        <taxon>Bivalvia</taxon>
        <taxon>Autobranchia</taxon>
        <taxon>Pteriomorphia</taxon>
        <taxon>Pectinida</taxon>
        <taxon>Pectinoidea</taxon>
        <taxon>Pectinidae</taxon>
        <taxon>Mizuhopecten</taxon>
    </lineage>
</organism>
<keyword evidence="6 7" id="KW-0539">Nucleus</keyword>
<evidence type="ECO:0000256" key="2">
    <source>
        <dbReference type="ARBA" id="ARBA00009107"/>
    </source>
</evidence>
<comment type="similarity">
    <text evidence="2 9">Belongs to the Antp homeobox family.</text>
</comment>
<evidence type="ECO:0000256" key="4">
    <source>
        <dbReference type="ARBA" id="ARBA00023125"/>
    </source>
</evidence>
<dbReference type="PROSITE" id="PS50071">
    <property type="entry name" value="HOMEOBOX_2"/>
    <property type="match status" value="1"/>
</dbReference>
<evidence type="ECO:0000256" key="6">
    <source>
        <dbReference type="ARBA" id="ARBA00023242"/>
    </source>
</evidence>
<dbReference type="InterPro" id="IPR001827">
    <property type="entry name" value="Homeobox_Antennapedia_CS"/>
</dbReference>
<dbReference type="OrthoDB" id="6159439at2759"/>
<evidence type="ECO:0000256" key="5">
    <source>
        <dbReference type="ARBA" id="ARBA00023155"/>
    </source>
</evidence>
<feature type="DNA-binding region" description="Homeobox" evidence="7">
    <location>
        <begin position="178"/>
        <end position="237"/>
    </location>
</feature>
<evidence type="ECO:0000313" key="13">
    <source>
        <dbReference type="Proteomes" id="UP000242188"/>
    </source>
</evidence>
<keyword evidence="3" id="KW-0217">Developmental protein</keyword>
<dbReference type="AlphaFoldDB" id="A0A210PCB3"/>
<gene>
    <name evidence="12" type="ORF">KP79_PYT04176</name>
</gene>
<dbReference type="EMBL" id="NEDP02082657">
    <property type="protein sequence ID" value="OWF34071.1"/>
    <property type="molecule type" value="Genomic_DNA"/>
</dbReference>
<dbReference type="PANTHER" id="PTHR45659:SF4">
    <property type="entry name" value="HOMEOBOX PROTEIN ABDOMINAL-A"/>
    <property type="match status" value="1"/>
</dbReference>
<dbReference type="STRING" id="6573.A0A210PCB3"/>
<comment type="caution">
    <text evidence="12">The sequence shown here is derived from an EMBL/GenBank/DDBJ whole genome shotgun (WGS) entry which is preliminary data.</text>
</comment>
<dbReference type="PROSITE" id="PS00027">
    <property type="entry name" value="HOMEOBOX_1"/>
    <property type="match status" value="1"/>
</dbReference>
<dbReference type="GO" id="GO:0005634">
    <property type="term" value="C:nucleus"/>
    <property type="evidence" value="ECO:0007669"/>
    <property type="project" value="UniProtKB-SubCell"/>
</dbReference>
<dbReference type="PRINTS" id="PR00025">
    <property type="entry name" value="ANTENNAPEDIA"/>
</dbReference>
<proteinExistence type="inferred from homology"/>
<dbReference type="InterPro" id="IPR017995">
    <property type="entry name" value="Homeobox_antennapedia"/>
</dbReference>
<dbReference type="InterPro" id="IPR020479">
    <property type="entry name" value="HD_metazoa"/>
</dbReference>
<dbReference type="FunFam" id="1.10.10.60:FF:000017">
    <property type="entry name" value="Homeobox protein antennapedia"/>
    <property type="match status" value="1"/>
</dbReference>
<accession>A0A210PCB3</accession>
<keyword evidence="5 7" id="KW-0371">Homeobox</keyword>
<dbReference type="InterPro" id="IPR017970">
    <property type="entry name" value="Homeobox_CS"/>
</dbReference>
<evidence type="ECO:0000256" key="8">
    <source>
        <dbReference type="RuleBase" id="RU000682"/>
    </source>
</evidence>
<evidence type="ECO:0000256" key="3">
    <source>
        <dbReference type="ARBA" id="ARBA00022473"/>
    </source>
</evidence>
<dbReference type="GO" id="GO:0009952">
    <property type="term" value="P:anterior/posterior pattern specification"/>
    <property type="evidence" value="ECO:0007669"/>
    <property type="project" value="TreeGrafter"/>
</dbReference>
<dbReference type="GO" id="GO:0000981">
    <property type="term" value="F:DNA-binding transcription factor activity, RNA polymerase II-specific"/>
    <property type="evidence" value="ECO:0007669"/>
    <property type="project" value="InterPro"/>
</dbReference>
<sequence length="252" mass="29298">MYRKVNSYLPNSIPSYFRTGSTCDAGSGNTGEVRHPDSLHDNQGYYHQHFVSYSSTMDVTPAGARAPYMHPHLFSANNHRVPSMVKDFQKDFSSSSINISHNCIPKDDPDKFPLTSIRELSVFPRSVSMSTDVSSPSEDAIDKLAERKSTSDDESQDSDSSPSKPFYPWMKSQFGPNRKRGRQTYTRYQTLELEKEFHFNKYLTRRRRIEIAHVLCLTERQIKIWFQNRRMKWKKEAKFIPNCEPSKDRIPK</sequence>
<dbReference type="Proteomes" id="UP000242188">
    <property type="component" value="Unassembled WGS sequence"/>
</dbReference>
<reference evidence="12 13" key="1">
    <citation type="journal article" date="2017" name="Nat. Ecol. Evol.">
        <title>Scallop genome provides insights into evolution of bilaterian karyotype and development.</title>
        <authorList>
            <person name="Wang S."/>
            <person name="Zhang J."/>
            <person name="Jiao W."/>
            <person name="Li J."/>
            <person name="Xun X."/>
            <person name="Sun Y."/>
            <person name="Guo X."/>
            <person name="Huan P."/>
            <person name="Dong B."/>
            <person name="Zhang L."/>
            <person name="Hu X."/>
            <person name="Sun X."/>
            <person name="Wang J."/>
            <person name="Zhao C."/>
            <person name="Wang Y."/>
            <person name="Wang D."/>
            <person name="Huang X."/>
            <person name="Wang R."/>
            <person name="Lv J."/>
            <person name="Li Y."/>
            <person name="Zhang Z."/>
            <person name="Liu B."/>
            <person name="Lu W."/>
            <person name="Hui Y."/>
            <person name="Liang J."/>
            <person name="Zhou Z."/>
            <person name="Hou R."/>
            <person name="Li X."/>
            <person name="Liu Y."/>
            <person name="Li H."/>
            <person name="Ning X."/>
            <person name="Lin Y."/>
            <person name="Zhao L."/>
            <person name="Xing Q."/>
            <person name="Dou J."/>
            <person name="Li Y."/>
            <person name="Mao J."/>
            <person name="Guo H."/>
            <person name="Dou H."/>
            <person name="Li T."/>
            <person name="Mu C."/>
            <person name="Jiang W."/>
            <person name="Fu Q."/>
            <person name="Fu X."/>
            <person name="Miao Y."/>
            <person name="Liu J."/>
            <person name="Yu Q."/>
            <person name="Li R."/>
            <person name="Liao H."/>
            <person name="Li X."/>
            <person name="Kong Y."/>
            <person name="Jiang Z."/>
            <person name="Chourrout D."/>
            <person name="Li R."/>
            <person name="Bao Z."/>
        </authorList>
    </citation>
    <scope>NUCLEOTIDE SEQUENCE [LARGE SCALE GENOMIC DNA]</scope>
    <source>
        <strain evidence="12 13">PY_sf001</strain>
    </source>
</reference>
<name>A0A210PCB3_MIZYE</name>
<dbReference type="Gene3D" id="1.10.10.60">
    <property type="entry name" value="Homeodomain-like"/>
    <property type="match status" value="1"/>
</dbReference>
<protein>
    <submittedName>
        <fullName evidence="12">Homeobox protein Hox-B7a</fullName>
    </submittedName>
</protein>
<evidence type="ECO:0000259" key="11">
    <source>
        <dbReference type="PROSITE" id="PS50071"/>
    </source>
</evidence>
<evidence type="ECO:0000256" key="9">
    <source>
        <dbReference type="RuleBase" id="RU004442"/>
    </source>
</evidence>
<dbReference type="InterPro" id="IPR050296">
    <property type="entry name" value="Antp_homeobox"/>
</dbReference>
<dbReference type="SUPFAM" id="SSF46689">
    <property type="entry name" value="Homeodomain-like"/>
    <property type="match status" value="1"/>
</dbReference>
<dbReference type="Pfam" id="PF00046">
    <property type="entry name" value="Homeodomain"/>
    <property type="match status" value="1"/>
</dbReference>
<keyword evidence="4 7" id="KW-0238">DNA-binding</keyword>
<dbReference type="InterPro" id="IPR009057">
    <property type="entry name" value="Homeodomain-like_sf"/>
</dbReference>
<comment type="subcellular location">
    <subcellularLocation>
        <location evidence="1 7 8">Nucleus</location>
    </subcellularLocation>
</comment>
<dbReference type="InterPro" id="IPR001356">
    <property type="entry name" value="HD"/>
</dbReference>
<dbReference type="PRINTS" id="PR00024">
    <property type="entry name" value="HOMEOBOX"/>
</dbReference>
<dbReference type="CDD" id="cd00086">
    <property type="entry name" value="homeodomain"/>
    <property type="match status" value="1"/>
</dbReference>
<evidence type="ECO:0000256" key="7">
    <source>
        <dbReference type="PROSITE-ProRule" id="PRU00108"/>
    </source>
</evidence>